<dbReference type="EnsemblPlants" id="TuG1812G0200005819.01.T01">
    <property type="protein sequence ID" value="TuG1812G0200005819.01.T01.cds343421"/>
    <property type="gene ID" value="TuG1812G0200005819.01"/>
</dbReference>
<evidence type="ECO:0000256" key="1">
    <source>
        <dbReference type="SAM" id="MobiDB-lite"/>
    </source>
</evidence>
<accession>A0A8R7TNS7</accession>
<feature type="region of interest" description="Disordered" evidence="1">
    <location>
        <begin position="1"/>
        <end position="117"/>
    </location>
</feature>
<dbReference type="Proteomes" id="UP000015106">
    <property type="component" value="Chromosome 2"/>
</dbReference>
<name>A0A8R7TNS7_TRIUA</name>
<dbReference type="AlphaFoldDB" id="A0A8R7TNS7"/>
<sequence length="173" mass="19383">MLTPTPPPSSASSLRAPRPRLLTCCASTPTSTSSPRASAPSPRRPRSPRPPPLTLGTVRPLPRRRARAPLRQDGHAQRRGQAEQVGDTEVARREALPTPTPDHGRREQGLASEFRGRRRQGVAVPLLVLEQQPELCPHQGLEPLCEGEGPWSRRRRQVLPLRRRQYWGRHQVL</sequence>
<reference evidence="2" key="2">
    <citation type="submission" date="2018-03" db="EMBL/GenBank/DDBJ databases">
        <title>The Triticum urartu genome reveals the dynamic nature of wheat genome evolution.</title>
        <authorList>
            <person name="Ling H."/>
            <person name="Ma B."/>
            <person name="Shi X."/>
            <person name="Liu H."/>
            <person name="Dong L."/>
            <person name="Sun H."/>
            <person name="Cao Y."/>
            <person name="Gao Q."/>
            <person name="Zheng S."/>
            <person name="Li Y."/>
            <person name="Yu Y."/>
            <person name="Du H."/>
            <person name="Qi M."/>
            <person name="Li Y."/>
            <person name="Yu H."/>
            <person name="Cui Y."/>
            <person name="Wang N."/>
            <person name="Chen C."/>
            <person name="Wu H."/>
            <person name="Zhao Y."/>
            <person name="Zhang J."/>
            <person name="Li Y."/>
            <person name="Zhou W."/>
            <person name="Zhang B."/>
            <person name="Hu W."/>
            <person name="Eijk M."/>
            <person name="Tang J."/>
            <person name="Witsenboer H."/>
            <person name="Zhao S."/>
            <person name="Li Z."/>
            <person name="Zhang A."/>
            <person name="Wang D."/>
            <person name="Liang C."/>
        </authorList>
    </citation>
    <scope>NUCLEOTIDE SEQUENCE [LARGE SCALE GENOMIC DNA]</scope>
    <source>
        <strain evidence="2">cv. G1812</strain>
    </source>
</reference>
<feature type="compositionally biased region" description="Low complexity" evidence="1">
    <location>
        <begin position="10"/>
        <end position="41"/>
    </location>
</feature>
<dbReference type="Gramene" id="TuG1812G0200005819.01.T01">
    <property type="protein sequence ID" value="TuG1812G0200005819.01.T01.cds343421"/>
    <property type="gene ID" value="TuG1812G0200005819.01"/>
</dbReference>
<evidence type="ECO:0000313" key="3">
    <source>
        <dbReference type="Proteomes" id="UP000015106"/>
    </source>
</evidence>
<keyword evidence="3" id="KW-1185">Reference proteome</keyword>
<reference evidence="2" key="3">
    <citation type="submission" date="2022-06" db="UniProtKB">
        <authorList>
            <consortium name="EnsemblPlants"/>
        </authorList>
    </citation>
    <scope>IDENTIFICATION</scope>
</reference>
<evidence type="ECO:0000313" key="2">
    <source>
        <dbReference type="EnsemblPlants" id="TuG1812G0200005819.01.T01.cds343421"/>
    </source>
</evidence>
<proteinExistence type="predicted"/>
<organism evidence="2 3">
    <name type="scientific">Triticum urartu</name>
    <name type="common">Red wild einkorn</name>
    <name type="synonym">Crithodium urartu</name>
    <dbReference type="NCBI Taxonomy" id="4572"/>
    <lineage>
        <taxon>Eukaryota</taxon>
        <taxon>Viridiplantae</taxon>
        <taxon>Streptophyta</taxon>
        <taxon>Embryophyta</taxon>
        <taxon>Tracheophyta</taxon>
        <taxon>Spermatophyta</taxon>
        <taxon>Magnoliopsida</taxon>
        <taxon>Liliopsida</taxon>
        <taxon>Poales</taxon>
        <taxon>Poaceae</taxon>
        <taxon>BOP clade</taxon>
        <taxon>Pooideae</taxon>
        <taxon>Triticodae</taxon>
        <taxon>Triticeae</taxon>
        <taxon>Triticinae</taxon>
        <taxon>Triticum</taxon>
    </lineage>
</organism>
<reference evidence="3" key="1">
    <citation type="journal article" date="2013" name="Nature">
        <title>Draft genome of the wheat A-genome progenitor Triticum urartu.</title>
        <authorList>
            <person name="Ling H.Q."/>
            <person name="Zhao S."/>
            <person name="Liu D."/>
            <person name="Wang J."/>
            <person name="Sun H."/>
            <person name="Zhang C."/>
            <person name="Fan H."/>
            <person name="Li D."/>
            <person name="Dong L."/>
            <person name="Tao Y."/>
            <person name="Gao C."/>
            <person name="Wu H."/>
            <person name="Li Y."/>
            <person name="Cui Y."/>
            <person name="Guo X."/>
            <person name="Zheng S."/>
            <person name="Wang B."/>
            <person name="Yu K."/>
            <person name="Liang Q."/>
            <person name="Yang W."/>
            <person name="Lou X."/>
            <person name="Chen J."/>
            <person name="Feng M."/>
            <person name="Jian J."/>
            <person name="Zhang X."/>
            <person name="Luo G."/>
            <person name="Jiang Y."/>
            <person name="Liu J."/>
            <person name="Wang Z."/>
            <person name="Sha Y."/>
            <person name="Zhang B."/>
            <person name="Wu H."/>
            <person name="Tang D."/>
            <person name="Shen Q."/>
            <person name="Xue P."/>
            <person name="Zou S."/>
            <person name="Wang X."/>
            <person name="Liu X."/>
            <person name="Wang F."/>
            <person name="Yang Y."/>
            <person name="An X."/>
            <person name="Dong Z."/>
            <person name="Zhang K."/>
            <person name="Zhang X."/>
            <person name="Luo M.C."/>
            <person name="Dvorak J."/>
            <person name="Tong Y."/>
            <person name="Wang J."/>
            <person name="Yang H."/>
            <person name="Li Z."/>
            <person name="Wang D."/>
            <person name="Zhang A."/>
            <person name="Wang J."/>
        </authorList>
    </citation>
    <scope>NUCLEOTIDE SEQUENCE</scope>
    <source>
        <strain evidence="3">cv. G1812</strain>
    </source>
</reference>
<protein>
    <submittedName>
        <fullName evidence="2">Uncharacterized protein</fullName>
    </submittedName>
</protein>